<evidence type="ECO:0000313" key="2">
    <source>
        <dbReference type="EMBL" id="KAK9702459.1"/>
    </source>
</evidence>
<keyword evidence="3" id="KW-1185">Reference proteome</keyword>
<sequence length="76" mass="8728">MEQDNVSEEGEIFDADTDNYTPLERPKNYASLQPNLKFPASRDTESESSKQSTSDSEQINILFGVLIFKRMYLPIH</sequence>
<proteinExistence type="predicted"/>
<dbReference type="AlphaFoldDB" id="A0AAW1JFF2"/>
<evidence type="ECO:0000313" key="3">
    <source>
        <dbReference type="Proteomes" id="UP001458880"/>
    </source>
</evidence>
<feature type="compositionally biased region" description="Acidic residues" evidence="1">
    <location>
        <begin position="1"/>
        <end position="17"/>
    </location>
</feature>
<gene>
    <name evidence="2" type="ORF">QE152_g29940</name>
</gene>
<organism evidence="2 3">
    <name type="scientific">Popillia japonica</name>
    <name type="common">Japanese beetle</name>
    <dbReference type="NCBI Taxonomy" id="7064"/>
    <lineage>
        <taxon>Eukaryota</taxon>
        <taxon>Metazoa</taxon>
        <taxon>Ecdysozoa</taxon>
        <taxon>Arthropoda</taxon>
        <taxon>Hexapoda</taxon>
        <taxon>Insecta</taxon>
        <taxon>Pterygota</taxon>
        <taxon>Neoptera</taxon>
        <taxon>Endopterygota</taxon>
        <taxon>Coleoptera</taxon>
        <taxon>Polyphaga</taxon>
        <taxon>Scarabaeiformia</taxon>
        <taxon>Scarabaeidae</taxon>
        <taxon>Rutelinae</taxon>
        <taxon>Popillia</taxon>
    </lineage>
</organism>
<accession>A0AAW1JFF2</accession>
<name>A0AAW1JFF2_POPJA</name>
<dbReference type="EMBL" id="JASPKY010000392">
    <property type="protein sequence ID" value="KAK9702459.1"/>
    <property type="molecule type" value="Genomic_DNA"/>
</dbReference>
<feature type="region of interest" description="Disordered" evidence="1">
    <location>
        <begin position="1"/>
        <end position="56"/>
    </location>
</feature>
<protein>
    <submittedName>
        <fullName evidence="2">Uncharacterized protein</fullName>
    </submittedName>
</protein>
<dbReference type="Proteomes" id="UP001458880">
    <property type="component" value="Unassembled WGS sequence"/>
</dbReference>
<evidence type="ECO:0000256" key="1">
    <source>
        <dbReference type="SAM" id="MobiDB-lite"/>
    </source>
</evidence>
<reference evidence="2 3" key="1">
    <citation type="journal article" date="2024" name="BMC Genomics">
        <title>De novo assembly and annotation of Popillia japonica's genome with initial clues to its potential as an invasive pest.</title>
        <authorList>
            <person name="Cucini C."/>
            <person name="Boschi S."/>
            <person name="Funari R."/>
            <person name="Cardaioli E."/>
            <person name="Iannotti N."/>
            <person name="Marturano G."/>
            <person name="Paoli F."/>
            <person name="Bruttini M."/>
            <person name="Carapelli A."/>
            <person name="Frati F."/>
            <person name="Nardi F."/>
        </authorList>
    </citation>
    <scope>NUCLEOTIDE SEQUENCE [LARGE SCALE GENOMIC DNA]</scope>
    <source>
        <strain evidence="2">DMR45628</strain>
    </source>
</reference>
<comment type="caution">
    <text evidence="2">The sequence shown here is derived from an EMBL/GenBank/DDBJ whole genome shotgun (WGS) entry which is preliminary data.</text>
</comment>